<evidence type="ECO:0000259" key="4">
    <source>
        <dbReference type="Pfam" id="PF26571"/>
    </source>
</evidence>
<keyword evidence="6" id="KW-1185">Reference proteome</keyword>
<feature type="chain" id="PRO_5016674406" evidence="2">
    <location>
        <begin position="39"/>
        <end position="596"/>
    </location>
</feature>
<evidence type="ECO:0000256" key="1">
    <source>
        <dbReference type="SAM" id="MobiDB-lite"/>
    </source>
</evidence>
<feature type="domain" description="Peptidoglycan binding-like" evidence="3">
    <location>
        <begin position="494"/>
        <end position="536"/>
    </location>
</feature>
<organism evidence="5 6">
    <name type="scientific">Ornithinimicrobium avium</name>
    <dbReference type="NCBI Taxonomy" id="2283195"/>
    <lineage>
        <taxon>Bacteria</taxon>
        <taxon>Bacillati</taxon>
        <taxon>Actinomycetota</taxon>
        <taxon>Actinomycetes</taxon>
        <taxon>Micrococcales</taxon>
        <taxon>Ornithinimicrobiaceae</taxon>
        <taxon>Ornithinimicrobium</taxon>
    </lineage>
</organism>
<dbReference type="Pfam" id="PF26571">
    <property type="entry name" value="VldE"/>
    <property type="match status" value="1"/>
</dbReference>
<dbReference type="Proteomes" id="UP000253790">
    <property type="component" value="Chromosome"/>
</dbReference>
<dbReference type="SUPFAM" id="SSF47090">
    <property type="entry name" value="PGBD-like"/>
    <property type="match status" value="2"/>
</dbReference>
<dbReference type="RefSeq" id="WP_114928857.1">
    <property type="nucleotide sequence ID" value="NZ_CP031229.1"/>
</dbReference>
<sequence length="596" mass="62890">MRAGGGPVRRGSGAVGRLAAAAALAGILAVTPGLSASADDAPGAVDSAGQDQAGIPATTAPAPTPTLGGAGYGTNGGFGGAATFAPVPIDPSLVPDPPVNKDLPEQVDEKGPFEQQVSCDPEDRPGVTAFALLVSEHYDRPTFFGSRPCIDYASFHHDGRALDWPLNVWDHSDVQIADAVILWLTGNDGEMANRFGIEYLIWNGLIWSQERGWQYYTGNPHTDHIHFSFTWDGAEMRTSWWTGVAVTQPDLGPCDVIPWQYAPLHTVPRVDPCPVEDAPAAPSTGIGRVRPGESGAGVSMLQKLLDLPETGVLDGTTRAALLDWQSEHHVPMTGVADDFTYAVALGWDLAPLPDAALGVARKAWQTSEFTPYLRTTLTEGEQGKAVKVLQTAIGAEPDGSFGPRTAKALARWEKSVPVLAEQAQRRGDGPAVVTPLTWLLLERAVHPTMAVRDVQLERGSLDLSADPEGVLAAETDAEGRAGSPYAGGAVRLLQQLLGVDADGSFGPQTEKAVEKLQKSADLEPTGVVDGPTWVALEKVAQQEGRLEEAPGAAAAREARVKAEKVKAEKKAAKEKKAKEAAAEKARERAAAVAGID</sequence>
<gene>
    <name evidence="5" type="ORF">DV701_13080</name>
</gene>
<dbReference type="InterPro" id="IPR036365">
    <property type="entry name" value="PGBD-like_sf"/>
</dbReference>
<feature type="domain" description="ARB-07466-like C-terminal" evidence="4">
    <location>
        <begin position="126"/>
        <end position="220"/>
    </location>
</feature>
<feature type="signal peptide" evidence="2">
    <location>
        <begin position="1"/>
        <end position="38"/>
    </location>
</feature>
<evidence type="ECO:0000256" key="2">
    <source>
        <dbReference type="SAM" id="SignalP"/>
    </source>
</evidence>
<dbReference type="EMBL" id="CP031229">
    <property type="protein sequence ID" value="AXH96925.1"/>
    <property type="molecule type" value="Genomic_DNA"/>
</dbReference>
<dbReference type="Pfam" id="PF01471">
    <property type="entry name" value="PG_binding_1"/>
    <property type="match status" value="1"/>
</dbReference>
<evidence type="ECO:0000259" key="3">
    <source>
        <dbReference type="Pfam" id="PF01471"/>
    </source>
</evidence>
<dbReference type="OrthoDB" id="5181100at2"/>
<dbReference type="AlphaFoldDB" id="A0A345NPG7"/>
<keyword evidence="2" id="KW-0732">Signal</keyword>
<name>A0A345NPG7_9MICO</name>
<feature type="region of interest" description="Disordered" evidence="1">
    <location>
        <begin position="568"/>
        <end position="596"/>
    </location>
</feature>
<dbReference type="InterPro" id="IPR002477">
    <property type="entry name" value="Peptidoglycan-bd-like"/>
</dbReference>
<dbReference type="InterPro" id="IPR058593">
    <property type="entry name" value="ARB_07466-like_C"/>
</dbReference>
<protein>
    <submittedName>
        <fullName evidence="5">Uncharacterized protein</fullName>
    </submittedName>
</protein>
<dbReference type="Gene3D" id="1.10.101.10">
    <property type="entry name" value="PGBD-like superfamily/PGBD"/>
    <property type="match status" value="3"/>
</dbReference>
<accession>A0A345NPG7</accession>
<feature type="compositionally biased region" description="Low complexity" evidence="1">
    <location>
        <begin position="53"/>
        <end position="67"/>
    </location>
</feature>
<proteinExistence type="predicted"/>
<feature type="region of interest" description="Disordered" evidence="1">
    <location>
        <begin position="38"/>
        <end position="73"/>
    </location>
</feature>
<dbReference type="KEGG" id="orn:DV701_13080"/>
<evidence type="ECO:0000313" key="5">
    <source>
        <dbReference type="EMBL" id="AXH96925.1"/>
    </source>
</evidence>
<reference evidence="5 6" key="1">
    <citation type="submission" date="2018-07" db="EMBL/GenBank/DDBJ databases">
        <title>Complete genome sequencing of Ornithinimicrobium sp. AMA3305.</title>
        <authorList>
            <person name="Bae J.-W."/>
        </authorList>
    </citation>
    <scope>NUCLEOTIDE SEQUENCE [LARGE SCALE GENOMIC DNA]</scope>
    <source>
        <strain evidence="5 6">AMA3305</strain>
    </source>
</reference>
<dbReference type="InterPro" id="IPR036366">
    <property type="entry name" value="PGBDSf"/>
</dbReference>
<evidence type="ECO:0000313" key="6">
    <source>
        <dbReference type="Proteomes" id="UP000253790"/>
    </source>
</evidence>
<feature type="compositionally biased region" description="Basic and acidic residues" evidence="1">
    <location>
        <begin position="568"/>
        <end position="589"/>
    </location>
</feature>